<dbReference type="RefSeq" id="WP_086974823.1">
    <property type="nucleotide sequence ID" value="NZ_NFSB01000057.1"/>
</dbReference>
<dbReference type="Proteomes" id="UP000196082">
    <property type="component" value="Unassembled WGS sequence"/>
</dbReference>
<evidence type="ECO:0000313" key="3">
    <source>
        <dbReference type="Proteomes" id="UP000196082"/>
    </source>
</evidence>
<sequence length="252" mass="27726">MFRSLSPAIVAAALIALAGCQNRPAPEADKQARQTFVSDMQQALKLGIATADTDKQIGVVMLDVKLDQHSAPISCKASKAPMKYETVLPADLPRSDFKALASVVEAQCWKTIYPVVPKSLRDEDGTVEVRAPLFVVLPAAAQAPETARRKANAQREFFWQHLFRDLPVDSIGRASLYYEANAQGKVQGCLVQIYPHPNRPDDFRLDGKLQTEVNSRCMALDLSTLPGFSADEHGQAKGYSELEYAPWKVGRL</sequence>
<reference evidence="2 3" key="1">
    <citation type="submission" date="2017-05" db="EMBL/GenBank/DDBJ databases">
        <title>Whole genome sequence of Pseudomonas putida isolate 1312 commercialized as a biostimulant.</title>
        <authorList>
            <person name="Crovadore J."/>
            <person name="Blanc P."/>
            <person name="Chablais R."/>
            <person name="Cochard B."/>
            <person name="Grizard D."/>
            <person name="Lefort F."/>
        </authorList>
    </citation>
    <scope>NUCLEOTIDE SEQUENCE [LARGE SCALE GENOMIC DNA]</scope>
    <source>
        <strain evidence="2 3">1312</strain>
    </source>
</reference>
<gene>
    <name evidence="2" type="ORF">B8W72_04970</name>
</gene>
<protein>
    <recommendedName>
        <fullName evidence="4">Lipoprotein</fullName>
    </recommendedName>
</protein>
<keyword evidence="1" id="KW-0732">Signal</keyword>
<dbReference type="AlphaFoldDB" id="A0A1Y3LGS7"/>
<accession>A0A1Y3LGS7</accession>
<evidence type="ECO:0008006" key="4">
    <source>
        <dbReference type="Google" id="ProtNLM"/>
    </source>
</evidence>
<evidence type="ECO:0000313" key="2">
    <source>
        <dbReference type="EMBL" id="OUM37295.1"/>
    </source>
</evidence>
<comment type="caution">
    <text evidence="2">The sequence shown here is derived from an EMBL/GenBank/DDBJ whole genome shotgun (WGS) entry which is preliminary data.</text>
</comment>
<feature type="chain" id="PRO_5012824883" description="Lipoprotein" evidence="1">
    <location>
        <begin position="19"/>
        <end position="252"/>
    </location>
</feature>
<feature type="signal peptide" evidence="1">
    <location>
        <begin position="1"/>
        <end position="18"/>
    </location>
</feature>
<proteinExistence type="predicted"/>
<dbReference type="EMBL" id="NFSB01000057">
    <property type="protein sequence ID" value="OUM37295.1"/>
    <property type="molecule type" value="Genomic_DNA"/>
</dbReference>
<name>A0A1Y3LGS7_PSEPU</name>
<organism evidence="2 3">
    <name type="scientific">Pseudomonas putida</name>
    <name type="common">Arthrobacter siderocapsulatus</name>
    <dbReference type="NCBI Taxonomy" id="303"/>
    <lineage>
        <taxon>Bacteria</taxon>
        <taxon>Pseudomonadati</taxon>
        <taxon>Pseudomonadota</taxon>
        <taxon>Gammaproteobacteria</taxon>
        <taxon>Pseudomonadales</taxon>
        <taxon>Pseudomonadaceae</taxon>
        <taxon>Pseudomonas</taxon>
    </lineage>
</organism>
<dbReference type="PROSITE" id="PS51257">
    <property type="entry name" value="PROKAR_LIPOPROTEIN"/>
    <property type="match status" value="1"/>
</dbReference>
<evidence type="ECO:0000256" key="1">
    <source>
        <dbReference type="SAM" id="SignalP"/>
    </source>
</evidence>